<protein>
    <submittedName>
        <fullName evidence="1">Uncharacterized protein</fullName>
    </submittedName>
</protein>
<name>A0ACC2Q6W5_9NEOP</name>
<evidence type="ECO:0000313" key="1">
    <source>
        <dbReference type="EMBL" id="KAJ8709607.1"/>
    </source>
</evidence>
<dbReference type="EMBL" id="CM056800">
    <property type="protein sequence ID" value="KAJ8709607.1"/>
    <property type="molecule type" value="Genomic_DNA"/>
</dbReference>
<gene>
    <name evidence="1" type="ORF">PYW08_009611</name>
</gene>
<dbReference type="Proteomes" id="UP001231649">
    <property type="component" value="Chromosome 24"/>
</dbReference>
<keyword evidence="2" id="KW-1185">Reference proteome</keyword>
<proteinExistence type="predicted"/>
<evidence type="ECO:0000313" key="2">
    <source>
        <dbReference type="Proteomes" id="UP001231649"/>
    </source>
</evidence>
<reference evidence="1" key="1">
    <citation type="submission" date="2023-03" db="EMBL/GenBank/DDBJ databases">
        <title>Chromosome-level genomes of two armyworms, Mythimna separata and Mythimna loreyi, provide insights into the biosynthesis and reception of sex pheromones.</title>
        <authorList>
            <person name="Zhao H."/>
        </authorList>
    </citation>
    <scope>NUCLEOTIDE SEQUENCE</scope>
    <source>
        <strain evidence="1">BeijingLab</strain>
    </source>
</reference>
<comment type="caution">
    <text evidence="1">The sequence shown here is derived from an EMBL/GenBank/DDBJ whole genome shotgun (WGS) entry which is preliminary data.</text>
</comment>
<accession>A0ACC2Q6W5</accession>
<sequence length="176" mass="19548">MCEIFPEVESCCGLASVRVGMLLIAVLSITTGAVSLGFVEQTAHFNYQSAILVYTNVSNYTTPNQVVSDLSNLISMLITFISFVFMFAGLTLLFSTLSDQEGFAQMFVWLVFLNIFLGFIAILGISFECVYGQKKCLFGNMDWLSSSTCIVALISYLLLWYYFCCVANSYVLNAHV</sequence>
<organism evidence="1 2">
    <name type="scientific">Mythimna loreyi</name>
    <dbReference type="NCBI Taxonomy" id="667449"/>
    <lineage>
        <taxon>Eukaryota</taxon>
        <taxon>Metazoa</taxon>
        <taxon>Ecdysozoa</taxon>
        <taxon>Arthropoda</taxon>
        <taxon>Hexapoda</taxon>
        <taxon>Insecta</taxon>
        <taxon>Pterygota</taxon>
        <taxon>Neoptera</taxon>
        <taxon>Endopterygota</taxon>
        <taxon>Lepidoptera</taxon>
        <taxon>Glossata</taxon>
        <taxon>Ditrysia</taxon>
        <taxon>Noctuoidea</taxon>
        <taxon>Noctuidae</taxon>
        <taxon>Noctuinae</taxon>
        <taxon>Hadenini</taxon>
        <taxon>Mythimna</taxon>
    </lineage>
</organism>